<dbReference type="EMBL" id="JAGTJQ010000023">
    <property type="protein sequence ID" value="KAH7007852.1"/>
    <property type="molecule type" value="Genomic_DNA"/>
</dbReference>
<protein>
    <submittedName>
        <fullName evidence="1">Uncharacterized protein</fullName>
    </submittedName>
</protein>
<evidence type="ECO:0000313" key="1">
    <source>
        <dbReference type="EMBL" id="KAH7007852.1"/>
    </source>
</evidence>
<evidence type="ECO:0000313" key="2">
    <source>
        <dbReference type="Proteomes" id="UP000756346"/>
    </source>
</evidence>
<keyword evidence="2" id="KW-1185">Reference proteome</keyword>
<dbReference type="GeneID" id="70187262"/>
<sequence>MATPAVEEQTLRKQRVRALAANLDKGIGGLDVLKAVDDTYVPPKSGHNRPGVAHGTTPYGLSHKLRGRLMSSEAIDGKCIFFKDVLIRHTVVFRKIQIVDGVTPQVTQAHPACPDGPVRCCQYSNGRDTTSFPEKWLKLTEAAFRPSRSRVVTSAVKMSLVMALGDNVHFPAAI</sequence>
<gene>
    <name evidence="1" type="ORF">B0I36DRAFT_356946</name>
</gene>
<dbReference type="RefSeq" id="XP_046003672.1">
    <property type="nucleotide sequence ID" value="XM_046157716.1"/>
</dbReference>
<name>A0A9P9BGV1_9PEZI</name>
<dbReference type="Proteomes" id="UP000756346">
    <property type="component" value="Unassembled WGS sequence"/>
</dbReference>
<dbReference type="AlphaFoldDB" id="A0A9P9BGV1"/>
<reference evidence="1" key="1">
    <citation type="journal article" date="2021" name="Nat. Commun.">
        <title>Genetic determinants of endophytism in the Arabidopsis root mycobiome.</title>
        <authorList>
            <person name="Mesny F."/>
            <person name="Miyauchi S."/>
            <person name="Thiergart T."/>
            <person name="Pickel B."/>
            <person name="Atanasova L."/>
            <person name="Karlsson M."/>
            <person name="Huettel B."/>
            <person name="Barry K.W."/>
            <person name="Haridas S."/>
            <person name="Chen C."/>
            <person name="Bauer D."/>
            <person name="Andreopoulos W."/>
            <person name="Pangilinan J."/>
            <person name="LaButti K."/>
            <person name="Riley R."/>
            <person name="Lipzen A."/>
            <person name="Clum A."/>
            <person name="Drula E."/>
            <person name="Henrissat B."/>
            <person name="Kohler A."/>
            <person name="Grigoriev I.V."/>
            <person name="Martin F.M."/>
            <person name="Hacquard S."/>
        </authorList>
    </citation>
    <scope>NUCLEOTIDE SEQUENCE</scope>
    <source>
        <strain evidence="1">MPI-CAGE-CH-0230</strain>
    </source>
</reference>
<organism evidence="1 2">
    <name type="scientific">Microdochium trichocladiopsis</name>
    <dbReference type="NCBI Taxonomy" id="1682393"/>
    <lineage>
        <taxon>Eukaryota</taxon>
        <taxon>Fungi</taxon>
        <taxon>Dikarya</taxon>
        <taxon>Ascomycota</taxon>
        <taxon>Pezizomycotina</taxon>
        <taxon>Sordariomycetes</taxon>
        <taxon>Xylariomycetidae</taxon>
        <taxon>Xylariales</taxon>
        <taxon>Microdochiaceae</taxon>
        <taxon>Microdochium</taxon>
    </lineage>
</organism>
<comment type="caution">
    <text evidence="1">The sequence shown here is derived from an EMBL/GenBank/DDBJ whole genome shotgun (WGS) entry which is preliminary data.</text>
</comment>
<accession>A0A9P9BGV1</accession>
<proteinExistence type="predicted"/>